<organism evidence="1">
    <name type="scientific">uncultured bacterium</name>
    <name type="common">gcode 4</name>
    <dbReference type="NCBI Taxonomy" id="1234023"/>
    <lineage>
        <taxon>Bacteria</taxon>
        <taxon>environmental samples</taxon>
    </lineage>
</organism>
<name>K2GG47_9BACT</name>
<gene>
    <name evidence="1" type="ORF">ACD_2C00184G0001</name>
</gene>
<dbReference type="AlphaFoldDB" id="K2GG47"/>
<accession>K2GG47</accession>
<reference evidence="1" key="1">
    <citation type="journal article" date="2012" name="Science">
        <title>Fermentation, hydrogen, and sulfur metabolism in multiple uncultivated bacterial phyla.</title>
        <authorList>
            <person name="Wrighton K.C."/>
            <person name="Thomas B.C."/>
            <person name="Sharon I."/>
            <person name="Miller C.S."/>
            <person name="Castelle C.J."/>
            <person name="VerBerkmoes N.C."/>
            <person name="Wilkins M.J."/>
            <person name="Hettich R.L."/>
            <person name="Lipton M.S."/>
            <person name="Williams K.H."/>
            <person name="Long P.E."/>
            <person name="Banfield J.F."/>
        </authorList>
    </citation>
    <scope>NUCLEOTIDE SEQUENCE [LARGE SCALE GENOMIC DNA]</scope>
</reference>
<proteinExistence type="predicted"/>
<dbReference type="EMBL" id="AMFJ01000184">
    <property type="protein sequence ID" value="EKE29364.1"/>
    <property type="molecule type" value="Genomic_DNA"/>
</dbReference>
<evidence type="ECO:0000313" key="1">
    <source>
        <dbReference type="EMBL" id="EKE29364.1"/>
    </source>
</evidence>
<protein>
    <submittedName>
        <fullName evidence="1">Uncharacterized protein</fullName>
    </submittedName>
</protein>
<comment type="caution">
    <text evidence="1">The sequence shown here is derived from an EMBL/GenBank/DDBJ whole genome shotgun (WGS) entry which is preliminary data.</text>
</comment>
<sequence>MANVFRLDDHRWQLEFELPWVQPEDIPVIKSIKERFWFLMWYEYLKRYVSVSEMWKNMISKDCIKQNELPYHIQVHLEKLEDSEKRELSAEISRIMKETKYPRLKEQLFYLRTKILSSIKNN</sequence>